<dbReference type="PRINTS" id="PR00237">
    <property type="entry name" value="GPCRRHODOPSN"/>
</dbReference>
<accession>A0A8C4SXS4</accession>
<keyword evidence="5 9" id="KW-0297">G-protein coupled receptor</keyword>
<evidence type="ECO:0000256" key="5">
    <source>
        <dbReference type="ARBA" id="ARBA00023040"/>
    </source>
</evidence>
<dbReference type="InterPro" id="IPR017452">
    <property type="entry name" value="GPCR_Rhodpsn_7TM"/>
</dbReference>
<dbReference type="SUPFAM" id="SSF81321">
    <property type="entry name" value="Family A G protein-coupled receptor-like"/>
    <property type="match status" value="1"/>
</dbReference>
<keyword evidence="2" id="KW-1003">Cell membrane</keyword>
<dbReference type="Gene3D" id="1.20.1070.10">
    <property type="entry name" value="Rhodopsin 7-helix transmembrane proteins"/>
    <property type="match status" value="1"/>
</dbReference>
<dbReference type="Proteomes" id="UP000694620">
    <property type="component" value="Chromosome 17"/>
</dbReference>
<feature type="domain" description="G-protein coupled receptors family 1 profile" evidence="11">
    <location>
        <begin position="26"/>
        <end position="272"/>
    </location>
</feature>
<dbReference type="InterPro" id="IPR013312">
    <property type="entry name" value="GPR40-rel_orph"/>
</dbReference>
<feature type="transmembrane region" description="Helical" evidence="10">
    <location>
        <begin position="77"/>
        <end position="104"/>
    </location>
</feature>
<dbReference type="PANTHER" id="PTHR45822:SF8">
    <property type="entry name" value="FREE FATTY ACID RECEPTOR 3-RELATED"/>
    <property type="match status" value="1"/>
</dbReference>
<evidence type="ECO:0000256" key="9">
    <source>
        <dbReference type="RuleBase" id="RU000688"/>
    </source>
</evidence>
<dbReference type="GeneTree" id="ENSGT00990000203527"/>
<evidence type="ECO:0000256" key="1">
    <source>
        <dbReference type="ARBA" id="ARBA00004651"/>
    </source>
</evidence>
<feature type="transmembrane region" description="Helical" evidence="10">
    <location>
        <begin position="219"/>
        <end position="237"/>
    </location>
</feature>
<dbReference type="InterPro" id="IPR000276">
    <property type="entry name" value="GPCR_Rhodpsn"/>
</dbReference>
<organism evidence="12 13">
    <name type="scientific">Erpetoichthys calabaricus</name>
    <name type="common">Rope fish</name>
    <name type="synonym">Calamoichthys calabaricus</name>
    <dbReference type="NCBI Taxonomy" id="27687"/>
    <lineage>
        <taxon>Eukaryota</taxon>
        <taxon>Metazoa</taxon>
        <taxon>Chordata</taxon>
        <taxon>Craniata</taxon>
        <taxon>Vertebrata</taxon>
        <taxon>Euteleostomi</taxon>
        <taxon>Actinopterygii</taxon>
        <taxon>Polypteriformes</taxon>
        <taxon>Polypteridae</taxon>
        <taxon>Erpetoichthys</taxon>
    </lineage>
</organism>
<comment type="subcellular location">
    <subcellularLocation>
        <location evidence="1">Cell membrane</location>
        <topology evidence="1">Multi-pass membrane protein</topology>
    </subcellularLocation>
</comment>
<dbReference type="GO" id="GO:0071398">
    <property type="term" value="P:cellular response to fatty acid"/>
    <property type="evidence" value="ECO:0007669"/>
    <property type="project" value="TreeGrafter"/>
</dbReference>
<evidence type="ECO:0000256" key="8">
    <source>
        <dbReference type="ARBA" id="ARBA00023224"/>
    </source>
</evidence>
<feature type="transmembrane region" description="Helical" evidence="10">
    <location>
        <begin position="47"/>
        <end position="65"/>
    </location>
</feature>
<dbReference type="Pfam" id="PF00001">
    <property type="entry name" value="7tm_1"/>
    <property type="match status" value="1"/>
</dbReference>
<proteinExistence type="inferred from homology"/>
<feature type="transmembrane region" description="Helical" evidence="10">
    <location>
        <begin position="12"/>
        <end position="35"/>
    </location>
</feature>
<keyword evidence="8 9" id="KW-0807">Transducer</keyword>
<evidence type="ECO:0000256" key="3">
    <source>
        <dbReference type="ARBA" id="ARBA00022692"/>
    </source>
</evidence>
<keyword evidence="7 9" id="KW-0675">Receptor</keyword>
<gene>
    <name evidence="12" type="primary">FFAR2</name>
</gene>
<evidence type="ECO:0000313" key="13">
    <source>
        <dbReference type="Proteomes" id="UP000694620"/>
    </source>
</evidence>
<evidence type="ECO:0000256" key="6">
    <source>
        <dbReference type="ARBA" id="ARBA00023136"/>
    </source>
</evidence>
<feature type="transmembrane region" description="Helical" evidence="10">
    <location>
        <begin position="182"/>
        <end position="199"/>
    </location>
</feature>
<reference evidence="12" key="2">
    <citation type="submission" date="2025-08" db="UniProtKB">
        <authorList>
            <consortium name="Ensembl"/>
        </authorList>
    </citation>
    <scope>IDENTIFICATION</scope>
</reference>
<sequence length="322" mass="36566">ITGPMDGHAKLLLSVYIITFITGMPANIIALYTFSLKVRNKPAPIDILLLNLTVSDLVFLLFLPFRMIEANSDMRWVLPYFLCPLSGFVFYSTIYISTCFLTAVSVERYLGVAFPIKYKLKRKPIYAIVASVFFWIVSSANCSIVYIVQYLNIANSTIDTSVCYENFNTEQLKILLPVRLELFLILFCIPFLITMYSYVNFIRILNSLPNISRRRKQRANGLAMGTLLVFILCFGPYNISHVVGFVEGQSPKWRVDALLLSTFNACLDPIIFYFSSTAVQKVFSQCFKGIFDKMSSEQKSNVEDRSPGLHMPTLGEKVRCGE</sequence>
<dbReference type="PANTHER" id="PTHR45822">
    <property type="entry name" value="FREE FATTY ACID RECEPTOR 2-RELATED"/>
    <property type="match status" value="1"/>
</dbReference>
<dbReference type="AlphaFoldDB" id="A0A8C4SXS4"/>
<keyword evidence="3 9" id="KW-0812">Transmembrane</keyword>
<dbReference type="PRINTS" id="PR01904">
    <property type="entry name" value="GPR40FAMILY"/>
</dbReference>
<evidence type="ECO:0000256" key="4">
    <source>
        <dbReference type="ARBA" id="ARBA00022989"/>
    </source>
</evidence>
<evidence type="ECO:0000256" key="10">
    <source>
        <dbReference type="SAM" id="Phobius"/>
    </source>
</evidence>
<evidence type="ECO:0000256" key="7">
    <source>
        <dbReference type="ARBA" id="ARBA00023170"/>
    </source>
</evidence>
<keyword evidence="6 10" id="KW-0472">Membrane</keyword>
<dbReference type="GO" id="GO:0004930">
    <property type="term" value="F:G protein-coupled receptor activity"/>
    <property type="evidence" value="ECO:0007669"/>
    <property type="project" value="UniProtKB-KW"/>
</dbReference>
<reference evidence="12" key="1">
    <citation type="submission" date="2021-06" db="EMBL/GenBank/DDBJ databases">
        <authorList>
            <consortium name="Wellcome Sanger Institute Data Sharing"/>
        </authorList>
    </citation>
    <scope>NUCLEOTIDE SEQUENCE [LARGE SCALE GENOMIC DNA]</scope>
</reference>
<dbReference type="PROSITE" id="PS00237">
    <property type="entry name" value="G_PROTEIN_RECEP_F1_1"/>
    <property type="match status" value="1"/>
</dbReference>
<dbReference type="Ensembl" id="ENSECRT00000023474.1">
    <property type="protein sequence ID" value="ENSECRP00000022979.1"/>
    <property type="gene ID" value="ENSECRG00000015538.1"/>
</dbReference>
<protein>
    <submittedName>
        <fullName evidence="12">Si:dkey-211g8.7</fullName>
    </submittedName>
</protein>
<dbReference type="CDD" id="cd15170">
    <property type="entry name" value="7tmA_FFAR2_FFAR3"/>
    <property type="match status" value="1"/>
</dbReference>
<dbReference type="GO" id="GO:0005886">
    <property type="term" value="C:plasma membrane"/>
    <property type="evidence" value="ECO:0007669"/>
    <property type="project" value="UniProtKB-SubCell"/>
</dbReference>
<evidence type="ECO:0000313" key="12">
    <source>
        <dbReference type="Ensembl" id="ENSECRP00000022979.1"/>
    </source>
</evidence>
<keyword evidence="13" id="KW-1185">Reference proteome</keyword>
<evidence type="ECO:0000256" key="2">
    <source>
        <dbReference type="ARBA" id="ARBA00022475"/>
    </source>
</evidence>
<reference evidence="12" key="3">
    <citation type="submission" date="2025-09" db="UniProtKB">
        <authorList>
            <consortium name="Ensembl"/>
        </authorList>
    </citation>
    <scope>IDENTIFICATION</scope>
</reference>
<evidence type="ECO:0000259" key="11">
    <source>
        <dbReference type="PROSITE" id="PS50262"/>
    </source>
</evidence>
<feature type="transmembrane region" description="Helical" evidence="10">
    <location>
        <begin position="125"/>
        <end position="148"/>
    </location>
</feature>
<name>A0A8C4SXS4_ERPCA</name>
<dbReference type="PROSITE" id="PS50262">
    <property type="entry name" value="G_PROTEIN_RECEP_F1_2"/>
    <property type="match status" value="1"/>
</dbReference>
<comment type="similarity">
    <text evidence="9">Belongs to the G-protein coupled receptor 1 family.</text>
</comment>
<feature type="transmembrane region" description="Helical" evidence="10">
    <location>
        <begin position="257"/>
        <end position="275"/>
    </location>
</feature>
<keyword evidence="4 10" id="KW-1133">Transmembrane helix</keyword>